<proteinExistence type="predicted"/>
<protein>
    <submittedName>
        <fullName evidence="2">Ciliary microtubule inner protein 2C</fullName>
    </submittedName>
</protein>
<evidence type="ECO:0000256" key="1">
    <source>
        <dbReference type="SAM" id="MobiDB-lite"/>
    </source>
</evidence>
<dbReference type="GeneTree" id="ENSGT00390000018634"/>
<name>A0A8C9KJ10_PANTA</name>
<dbReference type="Proteomes" id="UP000675900">
    <property type="component" value="Unassembled WGS sequence"/>
</dbReference>
<evidence type="ECO:0000313" key="2">
    <source>
        <dbReference type="Ensembl" id="ENSPTIP00000023073.1"/>
    </source>
</evidence>
<dbReference type="Ensembl" id="ENSPTIT00000027524.1">
    <property type="protein sequence ID" value="ENSPTIP00000023073.1"/>
    <property type="gene ID" value="ENSPTIG00000019670.1"/>
</dbReference>
<reference evidence="2" key="1">
    <citation type="submission" date="2025-08" db="UniProtKB">
        <authorList>
            <consortium name="Ensembl"/>
        </authorList>
    </citation>
    <scope>IDENTIFICATION</scope>
</reference>
<reference evidence="2" key="2">
    <citation type="submission" date="2025-09" db="UniProtKB">
        <authorList>
            <consortium name="Ensembl"/>
        </authorList>
    </citation>
    <scope>IDENTIFICATION</scope>
</reference>
<feature type="region of interest" description="Disordered" evidence="1">
    <location>
        <begin position="62"/>
        <end position="89"/>
    </location>
</feature>
<feature type="compositionally biased region" description="Basic and acidic residues" evidence="1">
    <location>
        <begin position="135"/>
        <end position="151"/>
    </location>
</feature>
<dbReference type="AlphaFoldDB" id="A0A8C9KJ10"/>
<accession>A0A8C9KJ10</accession>
<evidence type="ECO:0000313" key="3">
    <source>
        <dbReference type="Proteomes" id="UP000675900"/>
    </source>
</evidence>
<feature type="compositionally biased region" description="Low complexity" evidence="1">
    <location>
        <begin position="68"/>
        <end position="80"/>
    </location>
</feature>
<feature type="region of interest" description="Disordered" evidence="1">
    <location>
        <begin position="119"/>
        <end position="174"/>
    </location>
</feature>
<gene>
    <name evidence="2" type="primary">CIMIP2C</name>
</gene>
<feature type="compositionally biased region" description="Basic and acidic residues" evidence="1">
    <location>
        <begin position="160"/>
        <end position="174"/>
    </location>
</feature>
<keyword evidence="3" id="KW-1185">Reference proteome</keyword>
<organism evidence="2 3">
    <name type="scientific">Panthera tigris altaica</name>
    <name type="common">Siberian tiger</name>
    <dbReference type="NCBI Taxonomy" id="74533"/>
    <lineage>
        <taxon>Eukaryota</taxon>
        <taxon>Metazoa</taxon>
        <taxon>Chordata</taxon>
        <taxon>Craniata</taxon>
        <taxon>Vertebrata</taxon>
        <taxon>Euteleostomi</taxon>
        <taxon>Mammalia</taxon>
        <taxon>Eutheria</taxon>
        <taxon>Laurasiatheria</taxon>
        <taxon>Carnivora</taxon>
        <taxon>Feliformia</taxon>
        <taxon>Felidae</taxon>
        <taxon>Pantherinae</taxon>
        <taxon>Panthera</taxon>
    </lineage>
</organism>
<sequence length="174" mass="19246">LPWQDFVPRPCSRRGLLLWLPLRHRHPQVFPGPPQRSPGEEPYCLQQRRPLPHPLLLRPQPPLPHPGPLAAHPQLHPLQPGQWPLRPAHRLLPDGAAASEVLSRQDGHGAPGALLRAACEGVGTIPPPHRPSSSEPREEAAPFKSISRELEDLPEVPLGEEGHPPRAAEERLLL</sequence>